<sequence length="212" mass="23554">EEKPNQLPHRRLFPVPVTYWECAQRNTLNQYSIISVLGCQRLWGRATTHSSGGVSCKAHEVHYGDAGSSSRHIVNQRKVITAMIPPPHLTNARVAPPLEEFQDTAAPCRPLMKFTASTARLLFTLRSFPLHSSPPLISSPDYTSSVTPACQRCVSCNSPNLRVRACGDRMITLFIITVRSEHEPSPLPWKSRVQPGRGSSDLTGREANARMQ</sequence>
<proteinExistence type="predicted"/>
<evidence type="ECO:0000313" key="3">
    <source>
        <dbReference type="Proteomes" id="UP001153269"/>
    </source>
</evidence>
<feature type="region of interest" description="Disordered" evidence="1">
    <location>
        <begin position="184"/>
        <end position="212"/>
    </location>
</feature>
<dbReference type="Proteomes" id="UP001153269">
    <property type="component" value="Unassembled WGS sequence"/>
</dbReference>
<protein>
    <submittedName>
        <fullName evidence="2">Uncharacterized protein</fullName>
    </submittedName>
</protein>
<feature type="non-terminal residue" evidence="2">
    <location>
        <position position="1"/>
    </location>
</feature>
<accession>A0A9N7USK7</accession>
<dbReference type="EMBL" id="CADEAL010001847">
    <property type="protein sequence ID" value="CAB1436055.1"/>
    <property type="molecule type" value="Genomic_DNA"/>
</dbReference>
<reference evidence="2" key="1">
    <citation type="submission" date="2020-03" db="EMBL/GenBank/DDBJ databases">
        <authorList>
            <person name="Weist P."/>
        </authorList>
    </citation>
    <scope>NUCLEOTIDE SEQUENCE</scope>
</reference>
<organism evidence="2 3">
    <name type="scientific">Pleuronectes platessa</name>
    <name type="common">European plaice</name>
    <dbReference type="NCBI Taxonomy" id="8262"/>
    <lineage>
        <taxon>Eukaryota</taxon>
        <taxon>Metazoa</taxon>
        <taxon>Chordata</taxon>
        <taxon>Craniata</taxon>
        <taxon>Vertebrata</taxon>
        <taxon>Euteleostomi</taxon>
        <taxon>Actinopterygii</taxon>
        <taxon>Neopterygii</taxon>
        <taxon>Teleostei</taxon>
        <taxon>Neoteleostei</taxon>
        <taxon>Acanthomorphata</taxon>
        <taxon>Carangaria</taxon>
        <taxon>Pleuronectiformes</taxon>
        <taxon>Pleuronectoidei</taxon>
        <taxon>Pleuronectidae</taxon>
        <taxon>Pleuronectes</taxon>
    </lineage>
</organism>
<feature type="compositionally biased region" description="Basic and acidic residues" evidence="1">
    <location>
        <begin position="203"/>
        <end position="212"/>
    </location>
</feature>
<keyword evidence="3" id="KW-1185">Reference proteome</keyword>
<dbReference type="AlphaFoldDB" id="A0A9N7USK7"/>
<comment type="caution">
    <text evidence="2">The sequence shown here is derived from an EMBL/GenBank/DDBJ whole genome shotgun (WGS) entry which is preliminary data.</text>
</comment>
<evidence type="ECO:0000256" key="1">
    <source>
        <dbReference type="SAM" id="MobiDB-lite"/>
    </source>
</evidence>
<name>A0A9N7USK7_PLEPL</name>
<gene>
    <name evidence="2" type="ORF">PLEPLA_LOCUS24070</name>
</gene>
<evidence type="ECO:0000313" key="2">
    <source>
        <dbReference type="EMBL" id="CAB1436055.1"/>
    </source>
</evidence>